<protein>
    <submittedName>
        <fullName evidence="3">Putative spliceosome-associated protein</fullName>
    </submittedName>
</protein>
<dbReference type="RefSeq" id="XP_029230340.1">
    <property type="nucleotide sequence ID" value="XM_029369568.1"/>
</dbReference>
<dbReference type="PANTHER" id="PTHR12785">
    <property type="entry name" value="SPLICING FACTOR 3B"/>
    <property type="match status" value="1"/>
</dbReference>
<feature type="domain" description="PSP proline-rich" evidence="2">
    <location>
        <begin position="228"/>
        <end position="282"/>
    </location>
</feature>
<accession>A0A422Q2A9</accession>
<feature type="region of interest" description="Disordered" evidence="1">
    <location>
        <begin position="1"/>
        <end position="92"/>
    </location>
</feature>
<feature type="region of interest" description="Disordered" evidence="1">
    <location>
        <begin position="419"/>
        <end position="450"/>
    </location>
</feature>
<dbReference type="GeneID" id="40316255"/>
<dbReference type="Pfam" id="PF04046">
    <property type="entry name" value="PSP"/>
    <property type="match status" value="1"/>
</dbReference>
<dbReference type="EMBL" id="MKKU01000106">
    <property type="protein sequence ID" value="RNF24087.1"/>
    <property type="molecule type" value="Genomic_DNA"/>
</dbReference>
<dbReference type="SMART" id="SM00581">
    <property type="entry name" value="PSP"/>
    <property type="match status" value="1"/>
</dbReference>
<dbReference type="InterPro" id="IPR007180">
    <property type="entry name" value="DUF382"/>
</dbReference>
<dbReference type="OrthoDB" id="10260794at2759"/>
<evidence type="ECO:0000313" key="3">
    <source>
        <dbReference type="EMBL" id="RNF24087.1"/>
    </source>
</evidence>
<dbReference type="AlphaFoldDB" id="A0A422Q2A9"/>
<sequence length="450" mass="48434">MTLAKKKKEAARQRREQLKQREKAVQTRLRAAAAAEPVEYVLPADEAETDAAPLSSTAEGAPGGPDAQDDDRVRLPSVTVNEAPRAAARGSRRRQKIPWETLKLLVAARQGPEASALVTEHDGNAEDPYFTVLLKAVRRSVPVPRHWSQLRAFLANQADRERATDIVPPEIAALGVERIRATRDKKANPDQVAFVTCFISGTPLRRKQFHVNLSRFGDIFYEGKWLPKTHHEPGHLSQRLRAALGMGPHSPPPWLYGMQAMRRLPPAYPTLKVPGLNAPIPPGAQWGNGEGQWGQPPRNENNTFLFPGVMEEVAAEEAPSVYWGTVPPLLTSAAALPQGAVVPPPPATLSPPPPTATTAATTAAATKPAITPVPFHSQAYTPAAAARYVASTPQEYVRVQDNTAGATVALGSILVPKAAAAPAPAPPLPAAPSQEQPEKRPQPPRPTTKF</sequence>
<gene>
    <name evidence="3" type="ORF">Tco025E_02644</name>
</gene>
<dbReference type="InterPro" id="IPR052584">
    <property type="entry name" value="U2_snRNP_Complex_Component"/>
</dbReference>
<feature type="compositionally biased region" description="Low complexity" evidence="1">
    <location>
        <begin position="28"/>
        <end position="44"/>
    </location>
</feature>
<dbReference type="PANTHER" id="PTHR12785:SF6">
    <property type="entry name" value="SPLICING FACTOR 3B SUBUNIT 2"/>
    <property type="match status" value="1"/>
</dbReference>
<evidence type="ECO:0000259" key="2">
    <source>
        <dbReference type="SMART" id="SM00581"/>
    </source>
</evidence>
<dbReference type="Proteomes" id="UP000284403">
    <property type="component" value="Unassembled WGS sequence"/>
</dbReference>
<dbReference type="GO" id="GO:0005634">
    <property type="term" value="C:nucleus"/>
    <property type="evidence" value="ECO:0007669"/>
    <property type="project" value="InterPro"/>
</dbReference>
<organism evidence="3 4">
    <name type="scientific">Trypanosoma conorhini</name>
    <dbReference type="NCBI Taxonomy" id="83891"/>
    <lineage>
        <taxon>Eukaryota</taxon>
        <taxon>Discoba</taxon>
        <taxon>Euglenozoa</taxon>
        <taxon>Kinetoplastea</taxon>
        <taxon>Metakinetoplastina</taxon>
        <taxon>Trypanosomatida</taxon>
        <taxon>Trypanosomatidae</taxon>
        <taxon>Trypanosoma</taxon>
    </lineage>
</organism>
<dbReference type="InterPro" id="IPR006568">
    <property type="entry name" value="PSP_pro-rich"/>
</dbReference>
<name>A0A422Q2A9_9TRYP</name>
<proteinExistence type="predicted"/>
<evidence type="ECO:0000256" key="1">
    <source>
        <dbReference type="SAM" id="MobiDB-lite"/>
    </source>
</evidence>
<keyword evidence="4" id="KW-1185">Reference proteome</keyword>
<dbReference type="Pfam" id="PF04037">
    <property type="entry name" value="DUF382"/>
    <property type="match status" value="1"/>
</dbReference>
<comment type="caution">
    <text evidence="3">The sequence shown here is derived from an EMBL/GenBank/DDBJ whole genome shotgun (WGS) entry which is preliminary data.</text>
</comment>
<evidence type="ECO:0000313" key="4">
    <source>
        <dbReference type="Proteomes" id="UP000284403"/>
    </source>
</evidence>
<reference evidence="3 4" key="1">
    <citation type="journal article" date="2018" name="BMC Genomics">
        <title>Genomic comparison of Trypanosoma conorhini and Trypanosoma rangeli to Trypanosoma cruzi strains of high and low virulence.</title>
        <authorList>
            <person name="Bradwell K.R."/>
            <person name="Koparde V.N."/>
            <person name="Matveyev A.V."/>
            <person name="Serrano M.G."/>
            <person name="Alves J.M."/>
            <person name="Parikh H."/>
            <person name="Huang B."/>
            <person name="Lee V."/>
            <person name="Espinosa-Alvarez O."/>
            <person name="Ortiz P.A."/>
            <person name="Costa-Martins A.G."/>
            <person name="Teixeira M.M."/>
            <person name="Buck G.A."/>
        </authorList>
    </citation>
    <scope>NUCLEOTIDE SEQUENCE [LARGE SCALE GENOMIC DNA]</scope>
    <source>
        <strain evidence="3 4">025E</strain>
    </source>
</reference>
<feature type="compositionally biased region" description="Basic and acidic residues" evidence="1">
    <location>
        <begin position="10"/>
        <end position="25"/>
    </location>
</feature>